<dbReference type="AlphaFoldDB" id="D4L198"/>
<evidence type="ECO:0000259" key="1">
    <source>
        <dbReference type="PROSITE" id="PS50943"/>
    </source>
</evidence>
<dbReference type="SUPFAM" id="SSF47413">
    <property type="entry name" value="lambda repressor-like DNA-binding domains"/>
    <property type="match status" value="1"/>
</dbReference>
<dbReference type="PATRIC" id="fig|718255.3.peg.366"/>
<reference evidence="2 3" key="1">
    <citation type="submission" date="2010-03" db="EMBL/GenBank/DDBJ databases">
        <title>The genome sequence of Roseburia intestinalis XB6B4.</title>
        <authorList>
            <consortium name="metaHIT consortium -- http://www.metahit.eu/"/>
            <person name="Pajon A."/>
            <person name="Turner K."/>
            <person name="Parkhill J."/>
            <person name="Bernalier A."/>
        </authorList>
    </citation>
    <scope>NUCLEOTIDE SEQUENCE [LARGE SCALE GENOMIC DNA]</scope>
    <source>
        <strain evidence="2 3">XB6B4</strain>
    </source>
</reference>
<name>D4L198_9FIRM</name>
<dbReference type="KEGG" id="rix:RO1_30380"/>
<sequence>MDMNIEMDKNTATDSITSRLADARNDLGITQKDLASVTGISVKTIINIETKQHIPSLLYA</sequence>
<dbReference type="Gene3D" id="1.10.260.40">
    <property type="entry name" value="lambda repressor-like DNA-binding domains"/>
    <property type="match status" value="1"/>
</dbReference>
<dbReference type="CDD" id="cd00093">
    <property type="entry name" value="HTH_XRE"/>
    <property type="match status" value="1"/>
</dbReference>
<dbReference type="Pfam" id="PF01381">
    <property type="entry name" value="HTH_3"/>
    <property type="match status" value="1"/>
</dbReference>
<dbReference type="HOGENOM" id="CLU_2938897_0_0_9"/>
<dbReference type="Proteomes" id="UP000008953">
    <property type="component" value="Chromosome"/>
</dbReference>
<dbReference type="GO" id="GO:0003677">
    <property type="term" value="F:DNA binding"/>
    <property type="evidence" value="ECO:0007669"/>
    <property type="project" value="InterPro"/>
</dbReference>
<dbReference type="InterPro" id="IPR010982">
    <property type="entry name" value="Lambda_DNA-bd_dom_sf"/>
</dbReference>
<accession>D4L198</accession>
<evidence type="ECO:0000313" key="2">
    <source>
        <dbReference type="EMBL" id="CBL13388.1"/>
    </source>
</evidence>
<dbReference type="InterPro" id="IPR001387">
    <property type="entry name" value="Cro/C1-type_HTH"/>
</dbReference>
<dbReference type="RefSeq" id="WP_015521733.1">
    <property type="nucleotide sequence ID" value="NC_021012.1"/>
</dbReference>
<organism evidence="2 3">
    <name type="scientific">Roseburia intestinalis XB6B4</name>
    <dbReference type="NCBI Taxonomy" id="718255"/>
    <lineage>
        <taxon>Bacteria</taxon>
        <taxon>Bacillati</taxon>
        <taxon>Bacillota</taxon>
        <taxon>Clostridia</taxon>
        <taxon>Lachnospirales</taxon>
        <taxon>Lachnospiraceae</taxon>
        <taxon>Roseburia</taxon>
    </lineage>
</organism>
<feature type="domain" description="HTH cro/C1-type" evidence="1">
    <location>
        <begin position="20"/>
        <end position="57"/>
    </location>
</feature>
<proteinExistence type="predicted"/>
<gene>
    <name evidence="2" type="ORF">RO1_30380</name>
</gene>
<reference evidence="2 3" key="2">
    <citation type="submission" date="2010-03" db="EMBL/GenBank/DDBJ databases">
        <authorList>
            <person name="Pajon A."/>
        </authorList>
    </citation>
    <scope>NUCLEOTIDE SEQUENCE [LARGE SCALE GENOMIC DNA]</scope>
    <source>
        <strain evidence="2 3">XB6B4</strain>
    </source>
</reference>
<dbReference type="PROSITE" id="PS50943">
    <property type="entry name" value="HTH_CROC1"/>
    <property type="match status" value="1"/>
</dbReference>
<evidence type="ECO:0000313" key="3">
    <source>
        <dbReference type="Proteomes" id="UP000008953"/>
    </source>
</evidence>
<protein>
    <submittedName>
        <fullName evidence="2">Helix-turn-helix</fullName>
    </submittedName>
</protein>
<dbReference type="EMBL" id="FP929050">
    <property type="protein sequence ID" value="CBL13388.1"/>
    <property type="molecule type" value="Genomic_DNA"/>
</dbReference>